<dbReference type="Proteomes" id="UP000184546">
    <property type="component" value="Unassembled WGS sequence"/>
</dbReference>
<dbReference type="VEuPathDB" id="FungiDB:ASPACDRAFT_56986"/>
<reference evidence="3" key="1">
    <citation type="journal article" date="2017" name="Genome Biol.">
        <title>Comparative genomics reveals high biological diversity and specific adaptations in the industrially and medically important fungal genus Aspergillus.</title>
        <authorList>
            <person name="de Vries R.P."/>
            <person name="Riley R."/>
            <person name="Wiebenga A."/>
            <person name="Aguilar-Osorio G."/>
            <person name="Amillis S."/>
            <person name="Uchima C.A."/>
            <person name="Anderluh G."/>
            <person name="Asadollahi M."/>
            <person name="Askin M."/>
            <person name="Barry K."/>
            <person name="Battaglia E."/>
            <person name="Bayram O."/>
            <person name="Benocci T."/>
            <person name="Braus-Stromeyer S.A."/>
            <person name="Caldana C."/>
            <person name="Canovas D."/>
            <person name="Cerqueira G.C."/>
            <person name="Chen F."/>
            <person name="Chen W."/>
            <person name="Choi C."/>
            <person name="Clum A."/>
            <person name="Dos Santos R.A."/>
            <person name="Damasio A.R."/>
            <person name="Diallinas G."/>
            <person name="Emri T."/>
            <person name="Fekete E."/>
            <person name="Flipphi M."/>
            <person name="Freyberg S."/>
            <person name="Gallo A."/>
            <person name="Gournas C."/>
            <person name="Habgood R."/>
            <person name="Hainaut M."/>
            <person name="Harispe M.L."/>
            <person name="Henrissat B."/>
            <person name="Hilden K.S."/>
            <person name="Hope R."/>
            <person name="Hossain A."/>
            <person name="Karabika E."/>
            <person name="Karaffa L."/>
            <person name="Karanyi Z."/>
            <person name="Krasevec N."/>
            <person name="Kuo A."/>
            <person name="Kusch H."/>
            <person name="LaButti K."/>
            <person name="Lagendijk E.L."/>
            <person name="Lapidus A."/>
            <person name="Levasseur A."/>
            <person name="Lindquist E."/>
            <person name="Lipzen A."/>
            <person name="Logrieco A.F."/>
            <person name="MacCabe A."/>
            <person name="Maekelae M.R."/>
            <person name="Malavazi I."/>
            <person name="Melin P."/>
            <person name="Meyer V."/>
            <person name="Mielnichuk N."/>
            <person name="Miskei M."/>
            <person name="Molnar A.P."/>
            <person name="Mule G."/>
            <person name="Ngan C.Y."/>
            <person name="Orejas M."/>
            <person name="Orosz E."/>
            <person name="Ouedraogo J.P."/>
            <person name="Overkamp K.M."/>
            <person name="Park H.-S."/>
            <person name="Perrone G."/>
            <person name="Piumi F."/>
            <person name="Punt P.J."/>
            <person name="Ram A.F."/>
            <person name="Ramon A."/>
            <person name="Rauscher S."/>
            <person name="Record E."/>
            <person name="Riano-Pachon D.M."/>
            <person name="Robert V."/>
            <person name="Roehrig J."/>
            <person name="Ruller R."/>
            <person name="Salamov A."/>
            <person name="Salih N.S."/>
            <person name="Samson R.A."/>
            <person name="Sandor E."/>
            <person name="Sanguinetti M."/>
            <person name="Schuetze T."/>
            <person name="Sepcic K."/>
            <person name="Shelest E."/>
            <person name="Sherlock G."/>
            <person name="Sophianopoulou V."/>
            <person name="Squina F.M."/>
            <person name="Sun H."/>
            <person name="Susca A."/>
            <person name="Todd R.B."/>
            <person name="Tsang A."/>
            <person name="Unkles S.E."/>
            <person name="van de Wiele N."/>
            <person name="van Rossen-Uffink D."/>
            <person name="Oliveira J.V."/>
            <person name="Vesth T.C."/>
            <person name="Visser J."/>
            <person name="Yu J.-H."/>
            <person name="Zhou M."/>
            <person name="Andersen M.R."/>
            <person name="Archer D.B."/>
            <person name="Baker S.E."/>
            <person name="Benoit I."/>
            <person name="Brakhage A.A."/>
            <person name="Braus G.H."/>
            <person name="Fischer R."/>
            <person name="Frisvad J.C."/>
            <person name="Goldman G.H."/>
            <person name="Houbraken J."/>
            <person name="Oakley B."/>
            <person name="Pocsi I."/>
            <person name="Scazzocchio C."/>
            <person name="Seiboth B."/>
            <person name="vanKuyk P.A."/>
            <person name="Wortman J."/>
            <person name="Dyer P.S."/>
            <person name="Grigoriev I.V."/>
        </authorList>
    </citation>
    <scope>NUCLEOTIDE SEQUENCE [LARGE SCALE GENOMIC DNA]</scope>
    <source>
        <strain evidence="3">ATCC 16872 / CBS 172.66 / WB 5094</strain>
    </source>
</reference>
<feature type="domain" description="DUF4246" evidence="1">
    <location>
        <begin position="91"/>
        <end position="210"/>
    </location>
</feature>
<dbReference type="InterPro" id="IPR049192">
    <property type="entry name" value="DUF4246_C"/>
</dbReference>
<protein>
    <recommendedName>
        <fullName evidence="1">DUF4246 domain-containing protein</fullName>
    </recommendedName>
</protein>
<keyword evidence="3" id="KW-1185">Reference proteome</keyword>
<dbReference type="OMA" id="WHIAGRM"/>
<proteinExistence type="predicted"/>
<dbReference type="AlphaFoldDB" id="A0A1L9X554"/>
<feature type="domain" description="DUF4246" evidence="1">
    <location>
        <begin position="227"/>
        <end position="284"/>
    </location>
</feature>
<evidence type="ECO:0000313" key="3">
    <source>
        <dbReference type="Proteomes" id="UP000184546"/>
    </source>
</evidence>
<dbReference type="Pfam" id="PF14033">
    <property type="entry name" value="DUF4246"/>
    <property type="match status" value="3"/>
</dbReference>
<dbReference type="STRING" id="690307.A0A1L9X554"/>
<organism evidence="2 3">
    <name type="scientific">Aspergillus aculeatus (strain ATCC 16872 / CBS 172.66 / WB 5094)</name>
    <dbReference type="NCBI Taxonomy" id="690307"/>
    <lineage>
        <taxon>Eukaryota</taxon>
        <taxon>Fungi</taxon>
        <taxon>Dikarya</taxon>
        <taxon>Ascomycota</taxon>
        <taxon>Pezizomycotina</taxon>
        <taxon>Eurotiomycetes</taxon>
        <taxon>Eurotiomycetidae</taxon>
        <taxon>Eurotiales</taxon>
        <taxon>Aspergillaceae</taxon>
        <taxon>Aspergillus</taxon>
        <taxon>Aspergillus subgen. Circumdati</taxon>
    </lineage>
</organism>
<dbReference type="PANTHER" id="PTHR33119:SF1">
    <property type="entry name" value="FE2OG DIOXYGENASE DOMAIN-CONTAINING PROTEIN"/>
    <property type="match status" value="1"/>
</dbReference>
<dbReference type="PANTHER" id="PTHR33119">
    <property type="entry name" value="IFI3P"/>
    <property type="match status" value="1"/>
</dbReference>
<sequence length="353" mass="40511">MIPLTTEMIDWIIKELQYKALFFLRQDMVKAFDEGIMKSDYIVPQDLRLALVAAVRPLEEIPANKKDYHPSSDWKIVNYVTNLPYILEHTARVPLWNETLTPLIEDAYQNFYWIDYSGPDMSPLEPEEDTEFEVDPKHEEPMIDDWSNGLRQWRASHRLPFPKIGEFEPFPTVEIEVDMKTMFPQHALHVIVKLANIELTPEKPSYAGGGLGILQGECMDCRQGLMGLILTFPNIVQHRGMPFALADPTRSGHCKILPLFLVDPNLQIISTANVPPQQVDWFEETGGARHEVLARWLPTELQDMIQGYLGGDNLIGKKEAEDLRVELMEEQSAVSKDQGWLFDHHNMPPVCSY</sequence>
<dbReference type="GeneID" id="30977014"/>
<name>A0A1L9X554_ASPA1</name>
<dbReference type="RefSeq" id="XP_020059935.1">
    <property type="nucleotide sequence ID" value="XM_020203200.1"/>
</dbReference>
<dbReference type="EMBL" id="KV878971">
    <property type="protein sequence ID" value="OJK03596.1"/>
    <property type="molecule type" value="Genomic_DNA"/>
</dbReference>
<evidence type="ECO:0000313" key="2">
    <source>
        <dbReference type="EMBL" id="OJK03596.1"/>
    </source>
</evidence>
<dbReference type="OrthoDB" id="415532at2759"/>
<dbReference type="InterPro" id="IPR025340">
    <property type="entry name" value="DUF4246"/>
</dbReference>
<accession>A0A1L9X554</accession>
<feature type="domain" description="DUF4246" evidence="1">
    <location>
        <begin position="7"/>
        <end position="83"/>
    </location>
</feature>
<evidence type="ECO:0000259" key="1">
    <source>
        <dbReference type="Pfam" id="PF14033"/>
    </source>
</evidence>
<gene>
    <name evidence="2" type="ORF">ASPACDRAFT_56986</name>
</gene>